<evidence type="ECO:0000313" key="2">
    <source>
        <dbReference type="Proteomes" id="UP000694523"/>
    </source>
</evidence>
<sequence>MASNSIFDSFANYSSSLLRGRAHLLPWQFQSDGVGSEQ</sequence>
<reference evidence="1" key="1">
    <citation type="submission" date="2025-08" db="UniProtKB">
        <authorList>
            <consortium name="Ensembl"/>
        </authorList>
    </citation>
    <scope>IDENTIFICATION</scope>
</reference>
<proteinExistence type="predicted"/>
<dbReference type="Ensembl" id="ENSNMLT00000030663.1">
    <property type="protein sequence ID" value="ENSNMLP00000027450.1"/>
    <property type="gene ID" value="ENSNMLG00000017494.1"/>
</dbReference>
<dbReference type="AlphaFoldDB" id="A0A8C6U050"/>
<dbReference type="Proteomes" id="UP000694523">
    <property type="component" value="Unplaced"/>
</dbReference>
<evidence type="ECO:0000313" key="1">
    <source>
        <dbReference type="Ensembl" id="ENSNMLP00000027450.1"/>
    </source>
</evidence>
<keyword evidence="2" id="KW-1185">Reference proteome</keyword>
<accession>A0A8C6U050</accession>
<name>A0A8C6U050_9GOBI</name>
<protein>
    <submittedName>
        <fullName evidence="1">Uncharacterized protein</fullName>
    </submittedName>
</protein>
<reference evidence="1" key="2">
    <citation type="submission" date="2025-09" db="UniProtKB">
        <authorList>
            <consortium name="Ensembl"/>
        </authorList>
    </citation>
    <scope>IDENTIFICATION</scope>
</reference>
<organism evidence="1 2">
    <name type="scientific">Neogobius melanostomus</name>
    <name type="common">round goby</name>
    <dbReference type="NCBI Taxonomy" id="47308"/>
    <lineage>
        <taxon>Eukaryota</taxon>
        <taxon>Metazoa</taxon>
        <taxon>Chordata</taxon>
        <taxon>Craniata</taxon>
        <taxon>Vertebrata</taxon>
        <taxon>Euteleostomi</taxon>
        <taxon>Actinopterygii</taxon>
        <taxon>Neopterygii</taxon>
        <taxon>Teleostei</taxon>
        <taxon>Neoteleostei</taxon>
        <taxon>Acanthomorphata</taxon>
        <taxon>Gobiaria</taxon>
        <taxon>Gobiiformes</taxon>
        <taxon>Gobioidei</taxon>
        <taxon>Gobiidae</taxon>
        <taxon>Benthophilinae</taxon>
        <taxon>Neogobiini</taxon>
        <taxon>Neogobius</taxon>
    </lineage>
</organism>